<dbReference type="PANTHER" id="PTHR46401">
    <property type="entry name" value="GLYCOSYLTRANSFERASE WBBK-RELATED"/>
    <property type="match status" value="1"/>
</dbReference>
<dbReference type="SUPFAM" id="SSF53756">
    <property type="entry name" value="UDP-Glycosyltransferase/glycogen phosphorylase"/>
    <property type="match status" value="1"/>
</dbReference>
<dbReference type="OrthoDB" id="1493433at2"/>
<gene>
    <name evidence="2" type="ORF">FUA23_05355</name>
</gene>
<reference evidence="2 3" key="1">
    <citation type="submission" date="2019-08" db="EMBL/GenBank/DDBJ databases">
        <title>Lewinella sp. strain SSH13 Genome sequencing and assembly.</title>
        <authorList>
            <person name="Kim I."/>
        </authorList>
    </citation>
    <scope>NUCLEOTIDE SEQUENCE [LARGE SCALE GENOMIC DNA]</scope>
    <source>
        <strain evidence="2 3">SSH13</strain>
    </source>
</reference>
<sequence>MQIAVNAIPAVTGNVNERTFGYGVLTIIPGLMPHHSFYFEQDFDNDLLKPPNVTGIHFGEAVDDSIYLSIGRPHYLNSDFSPVVIAFVEADHIDFPERVWWRFGRQTIDPVQVDIEASTAILVPHERLRKVIADAYPHSSSKVTIVGHGPNPNPILPADEVTRRITKEVYGKEHSYFYAPSSGHESDNLERLFAAYDIFRARVPEPVRLLVQQPEDAKHSRAVRKAGKRAKFSSDIVFLPGLSDHDHRNVFSSARAIVFPSLSTRFPLPVLDAWTAEIPVLYTDNDILRGAGALVQGTDEKSIAEGMVALVTTPFLASGLVDNGKQRLQAFSWESVAERVAEVLREVGTKTKKT</sequence>
<protein>
    <submittedName>
        <fullName evidence="2">Glycosyltransferase family 4 protein</fullName>
    </submittedName>
</protein>
<keyword evidence="3" id="KW-1185">Reference proteome</keyword>
<dbReference type="PANTHER" id="PTHR46401:SF2">
    <property type="entry name" value="GLYCOSYLTRANSFERASE WBBK-RELATED"/>
    <property type="match status" value="1"/>
</dbReference>
<dbReference type="Proteomes" id="UP000321907">
    <property type="component" value="Unassembled WGS sequence"/>
</dbReference>
<dbReference type="GO" id="GO:0009103">
    <property type="term" value="P:lipopolysaccharide biosynthetic process"/>
    <property type="evidence" value="ECO:0007669"/>
    <property type="project" value="TreeGrafter"/>
</dbReference>
<comment type="caution">
    <text evidence="2">The sequence shown here is derived from an EMBL/GenBank/DDBJ whole genome shotgun (WGS) entry which is preliminary data.</text>
</comment>
<dbReference type="RefSeq" id="WP_147929699.1">
    <property type="nucleotide sequence ID" value="NZ_VOXD01000006.1"/>
</dbReference>
<dbReference type="GO" id="GO:0016757">
    <property type="term" value="F:glycosyltransferase activity"/>
    <property type="evidence" value="ECO:0007669"/>
    <property type="project" value="TreeGrafter"/>
</dbReference>
<evidence type="ECO:0000313" key="3">
    <source>
        <dbReference type="Proteomes" id="UP000321907"/>
    </source>
</evidence>
<dbReference type="EMBL" id="VOXD01000006">
    <property type="protein sequence ID" value="TXF90527.1"/>
    <property type="molecule type" value="Genomic_DNA"/>
</dbReference>
<dbReference type="Gene3D" id="3.40.50.2000">
    <property type="entry name" value="Glycogen Phosphorylase B"/>
    <property type="match status" value="2"/>
</dbReference>
<evidence type="ECO:0000256" key="1">
    <source>
        <dbReference type="ARBA" id="ARBA00022679"/>
    </source>
</evidence>
<name>A0A5C7FHE4_9BACT</name>
<keyword evidence="1 2" id="KW-0808">Transferase</keyword>
<evidence type="ECO:0000313" key="2">
    <source>
        <dbReference type="EMBL" id="TXF90527.1"/>
    </source>
</evidence>
<proteinExistence type="predicted"/>
<accession>A0A5C7FHE4</accession>
<dbReference type="Pfam" id="PF13692">
    <property type="entry name" value="Glyco_trans_1_4"/>
    <property type="match status" value="1"/>
</dbReference>
<dbReference type="AlphaFoldDB" id="A0A5C7FHE4"/>
<organism evidence="2 3">
    <name type="scientific">Neolewinella aurantiaca</name>
    <dbReference type="NCBI Taxonomy" id="2602767"/>
    <lineage>
        <taxon>Bacteria</taxon>
        <taxon>Pseudomonadati</taxon>
        <taxon>Bacteroidota</taxon>
        <taxon>Saprospiria</taxon>
        <taxon>Saprospirales</taxon>
        <taxon>Lewinellaceae</taxon>
        <taxon>Neolewinella</taxon>
    </lineage>
</organism>